<dbReference type="OMA" id="DEVCCRD"/>
<dbReference type="GO" id="GO:0005886">
    <property type="term" value="C:plasma membrane"/>
    <property type="evidence" value="ECO:0007669"/>
    <property type="project" value="TreeGrafter"/>
</dbReference>
<feature type="chain" id="PRO_5004519389" evidence="13">
    <location>
        <begin position="22"/>
        <end position="840"/>
    </location>
</feature>
<evidence type="ECO:0000256" key="9">
    <source>
        <dbReference type="ARBA" id="ARBA00023136"/>
    </source>
</evidence>
<feature type="domain" description="FAD-binding FR-type" evidence="14">
    <location>
        <begin position="487"/>
        <end position="612"/>
    </location>
</feature>
<dbReference type="InterPro" id="IPR013112">
    <property type="entry name" value="FAD-bd_8"/>
</dbReference>
<dbReference type="PROSITE" id="PS51384">
    <property type="entry name" value="FAD_FR"/>
    <property type="match status" value="1"/>
</dbReference>
<evidence type="ECO:0000256" key="8">
    <source>
        <dbReference type="ARBA" id="ARBA00023065"/>
    </source>
</evidence>
<keyword evidence="10" id="KW-0325">Glycoprotein</keyword>
<keyword evidence="8" id="KW-0406">Ion transport</keyword>
<dbReference type="CDD" id="cd06186">
    <property type="entry name" value="NOX_Duox_like_FAD_NADP"/>
    <property type="match status" value="1"/>
</dbReference>
<accession>S3D193</accession>
<dbReference type="Gene3D" id="3.40.50.80">
    <property type="entry name" value="Nucleotide-binding domain of ferredoxin-NADP reductase (FNR) module"/>
    <property type="match status" value="1"/>
</dbReference>
<dbReference type="OrthoDB" id="167398at2759"/>
<organism evidence="15 16">
    <name type="scientific">Ophiostoma piceae (strain UAMH 11346)</name>
    <name type="common">Sap stain fungus</name>
    <dbReference type="NCBI Taxonomy" id="1262450"/>
    <lineage>
        <taxon>Eukaryota</taxon>
        <taxon>Fungi</taxon>
        <taxon>Dikarya</taxon>
        <taxon>Ascomycota</taxon>
        <taxon>Pezizomycotina</taxon>
        <taxon>Sordariomycetes</taxon>
        <taxon>Sordariomycetidae</taxon>
        <taxon>Ophiostomatales</taxon>
        <taxon>Ophiostomataceae</taxon>
        <taxon>Ophiostoma</taxon>
    </lineage>
</organism>
<evidence type="ECO:0000256" key="7">
    <source>
        <dbReference type="ARBA" id="ARBA00023002"/>
    </source>
</evidence>
<dbReference type="eggNOG" id="KOG0039">
    <property type="taxonomic scope" value="Eukaryota"/>
</dbReference>
<comment type="similarity">
    <text evidence="2">Belongs to the ferric reductase (FRE) family.</text>
</comment>
<evidence type="ECO:0000259" key="14">
    <source>
        <dbReference type="PROSITE" id="PS51384"/>
    </source>
</evidence>
<dbReference type="InterPro" id="IPR017927">
    <property type="entry name" value="FAD-bd_FR_type"/>
</dbReference>
<keyword evidence="13" id="KW-0732">Signal</keyword>
<evidence type="ECO:0000256" key="5">
    <source>
        <dbReference type="ARBA" id="ARBA00022982"/>
    </source>
</evidence>
<feature type="transmembrane region" description="Helical" evidence="12">
    <location>
        <begin position="434"/>
        <end position="454"/>
    </location>
</feature>
<dbReference type="SUPFAM" id="SSF52343">
    <property type="entry name" value="Ferredoxin reductase-like, C-terminal NADP-linked domain"/>
    <property type="match status" value="1"/>
</dbReference>
<dbReference type="GO" id="GO:0006826">
    <property type="term" value="P:iron ion transport"/>
    <property type="evidence" value="ECO:0007669"/>
    <property type="project" value="TreeGrafter"/>
</dbReference>
<feature type="transmembrane region" description="Helical" evidence="12">
    <location>
        <begin position="331"/>
        <end position="350"/>
    </location>
</feature>
<feature type="transmembrane region" description="Helical" evidence="12">
    <location>
        <begin position="371"/>
        <end position="389"/>
    </location>
</feature>
<dbReference type="PANTHER" id="PTHR32361:SF9">
    <property type="entry name" value="FERRIC REDUCTASE TRANSMEMBRANE COMPONENT 3-RELATED"/>
    <property type="match status" value="1"/>
</dbReference>
<keyword evidence="5" id="KW-0249">Electron transport</keyword>
<dbReference type="GO" id="GO:0000293">
    <property type="term" value="F:ferric-chelate reductase activity"/>
    <property type="evidence" value="ECO:0007669"/>
    <property type="project" value="UniProtKB-ARBA"/>
</dbReference>
<dbReference type="Pfam" id="PF08022">
    <property type="entry name" value="FAD_binding_8"/>
    <property type="match status" value="1"/>
</dbReference>
<dbReference type="Proteomes" id="UP000016923">
    <property type="component" value="Unassembled WGS sequence"/>
</dbReference>
<dbReference type="InterPro" id="IPR051410">
    <property type="entry name" value="Ferric/Cupric_Reductase"/>
</dbReference>
<feature type="compositionally biased region" description="Basic and acidic residues" evidence="11">
    <location>
        <begin position="725"/>
        <end position="737"/>
    </location>
</feature>
<keyword evidence="9 12" id="KW-0472">Membrane</keyword>
<evidence type="ECO:0000256" key="13">
    <source>
        <dbReference type="SAM" id="SignalP"/>
    </source>
</evidence>
<dbReference type="InterPro" id="IPR039261">
    <property type="entry name" value="FNR_nucleotide-bd"/>
</dbReference>
<sequence length="840" mass="94716">MLSKFFLLPLALGLWPEIVSAAKAAPDYDDYCLVTILKTYQMFTFNATTKAVASTTANIVEDVDGTSTTSTEVTRPLSRRATASALPATMCTNKDEILGIYSSVQKYCSEVEITKGIPFWRKQCKAAKSELMNLDEVKAEVTDEYIASLPWIQPKINSTKKALTKPAIIQEEYYRLAYHSYYSNDHARDIHNYYSWGIMGYWAGILVLAMIHKAWTVTLETLESRKLHKDLEGGSSRSTSLFNTSRFGAVGHAWHKLRTWIIIPAGLAPFFNKHQRLVAGWGIMPRRLDMLIVIGYWIVVIVLCCVGYDTFEGNIKFPVLEMNNLDFIGNRTGYMAEMGLVFIWVFSGRNNIFLWVTNFSFRSFNIFHRQSAIVATTMIVVHTATFVQFEAKYKKQMHELIHETFIVMGVMAGLSMFLLCLTAHPWVRRKSYELFLIAHIAMAVLVIYGVWYHVEKPDLQKRIFPLVAIWALERTLRILRLVYCNLHVRFGKHIVRNETTVEYVAESDLLRIEMTPGAAGSRFPFRTGPGQYYYLYQPASLLGWESHPFTLGSFATDAEHNGERIVFYVRPYDGWTKRLQNKCEKAKAAGINNGVIQPRMLLEGPYGHAAALHHFDTVLLFVGGTGISAALPYMQDYLRRKSENKTRTTKVHLIWSNRTRDMFDHVLTKDLSEALERPDVQLSCHLTQSKLGQLHRTTTLEEEEEDDQDKAIAAQRRAGLLSTSEAEHEKKAAETEKGAASSSGASSTDLQGSSSDEKKAAGGLDEETTGPSRLYTMVSGRPDVEAVTAEAVAEAREANTSVAVLVCGPGHMADKARKAVFTAMRSGFHEIEYFEEAFGW</sequence>
<evidence type="ECO:0000256" key="4">
    <source>
        <dbReference type="ARBA" id="ARBA00022692"/>
    </source>
</evidence>
<dbReference type="VEuPathDB" id="FungiDB:F503_03477"/>
<feature type="transmembrane region" description="Helical" evidence="12">
    <location>
        <begin position="193"/>
        <end position="211"/>
    </location>
</feature>
<dbReference type="SFLD" id="SFLDS00052">
    <property type="entry name" value="Ferric_Reductase_Domain"/>
    <property type="match status" value="1"/>
</dbReference>
<evidence type="ECO:0000256" key="12">
    <source>
        <dbReference type="SAM" id="Phobius"/>
    </source>
</evidence>
<dbReference type="Pfam" id="PF08030">
    <property type="entry name" value="NAD_binding_6"/>
    <property type="match status" value="1"/>
</dbReference>
<evidence type="ECO:0000313" key="16">
    <source>
        <dbReference type="Proteomes" id="UP000016923"/>
    </source>
</evidence>
<dbReference type="AlphaFoldDB" id="S3D193"/>
<dbReference type="SFLD" id="SFLDG01168">
    <property type="entry name" value="Ferric_reductase_subgroup_(FRE"/>
    <property type="match status" value="1"/>
</dbReference>
<name>S3D193_OPHP1</name>
<keyword evidence="4 12" id="KW-0812">Transmembrane</keyword>
<keyword evidence="7" id="KW-0560">Oxidoreductase</keyword>
<dbReference type="HOGENOM" id="CLU_010365_1_0_1"/>
<gene>
    <name evidence="15" type="ORF">F503_03477</name>
</gene>
<dbReference type="EMBL" id="KE148152">
    <property type="protein sequence ID" value="EPE07050.1"/>
    <property type="molecule type" value="Genomic_DNA"/>
</dbReference>
<evidence type="ECO:0000256" key="10">
    <source>
        <dbReference type="ARBA" id="ARBA00023180"/>
    </source>
</evidence>
<feature type="region of interest" description="Disordered" evidence="11">
    <location>
        <begin position="720"/>
        <end position="775"/>
    </location>
</feature>
<evidence type="ECO:0000256" key="11">
    <source>
        <dbReference type="SAM" id="MobiDB-lite"/>
    </source>
</evidence>
<protein>
    <submittedName>
        <fullName evidence="15">Ferric reductase transmembrane component 4</fullName>
    </submittedName>
</protein>
<keyword evidence="16" id="KW-1185">Reference proteome</keyword>
<feature type="transmembrane region" description="Helical" evidence="12">
    <location>
        <begin position="291"/>
        <end position="311"/>
    </location>
</feature>
<dbReference type="GO" id="GO:0006879">
    <property type="term" value="P:intracellular iron ion homeostasis"/>
    <property type="evidence" value="ECO:0007669"/>
    <property type="project" value="TreeGrafter"/>
</dbReference>
<dbReference type="STRING" id="1262450.S3D193"/>
<dbReference type="Pfam" id="PF01794">
    <property type="entry name" value="Ferric_reduct"/>
    <property type="match status" value="1"/>
</dbReference>
<evidence type="ECO:0000256" key="6">
    <source>
        <dbReference type="ARBA" id="ARBA00022989"/>
    </source>
</evidence>
<feature type="compositionally biased region" description="Low complexity" evidence="11">
    <location>
        <begin position="738"/>
        <end position="754"/>
    </location>
</feature>
<keyword evidence="6 12" id="KW-1133">Transmembrane helix</keyword>
<dbReference type="PANTHER" id="PTHR32361">
    <property type="entry name" value="FERRIC/CUPRIC REDUCTASE TRANSMEMBRANE COMPONENT"/>
    <property type="match status" value="1"/>
</dbReference>
<evidence type="ECO:0000313" key="15">
    <source>
        <dbReference type="EMBL" id="EPE07050.1"/>
    </source>
</evidence>
<comment type="subcellular location">
    <subcellularLocation>
        <location evidence="1">Membrane</location>
        <topology evidence="1">Multi-pass membrane protein</topology>
    </subcellularLocation>
</comment>
<dbReference type="InterPro" id="IPR013121">
    <property type="entry name" value="Fe_red_NAD-bd_6"/>
</dbReference>
<feature type="signal peptide" evidence="13">
    <location>
        <begin position="1"/>
        <end position="21"/>
    </location>
</feature>
<evidence type="ECO:0000256" key="1">
    <source>
        <dbReference type="ARBA" id="ARBA00004141"/>
    </source>
</evidence>
<feature type="transmembrane region" description="Helical" evidence="12">
    <location>
        <begin position="401"/>
        <end position="422"/>
    </location>
</feature>
<evidence type="ECO:0000256" key="3">
    <source>
        <dbReference type="ARBA" id="ARBA00022448"/>
    </source>
</evidence>
<dbReference type="GO" id="GO:0015677">
    <property type="term" value="P:copper ion import"/>
    <property type="evidence" value="ECO:0007669"/>
    <property type="project" value="TreeGrafter"/>
</dbReference>
<keyword evidence="3" id="KW-0813">Transport</keyword>
<reference evidence="15 16" key="1">
    <citation type="journal article" date="2013" name="BMC Genomics">
        <title>The genome and transcriptome of the pine saprophyte Ophiostoma piceae, and a comparison with the bark beetle-associated pine pathogen Grosmannia clavigera.</title>
        <authorList>
            <person name="Haridas S."/>
            <person name="Wang Y."/>
            <person name="Lim L."/>
            <person name="Massoumi Alamouti S."/>
            <person name="Jackman S."/>
            <person name="Docking R."/>
            <person name="Robertson G."/>
            <person name="Birol I."/>
            <person name="Bohlmann J."/>
            <person name="Breuil C."/>
        </authorList>
    </citation>
    <scope>NUCLEOTIDE SEQUENCE [LARGE SCALE GENOMIC DNA]</scope>
    <source>
        <strain evidence="15 16">UAMH 11346</strain>
    </source>
</reference>
<dbReference type="InterPro" id="IPR013130">
    <property type="entry name" value="Fe3_Rdtase_TM_dom"/>
</dbReference>
<evidence type="ECO:0000256" key="2">
    <source>
        <dbReference type="ARBA" id="ARBA00006278"/>
    </source>
</evidence>
<proteinExistence type="inferred from homology"/>